<dbReference type="AlphaFoldDB" id="A0A845AR89"/>
<dbReference type="EMBL" id="WTYE01000001">
    <property type="protein sequence ID" value="MXP31999.1"/>
    <property type="molecule type" value="Genomic_DNA"/>
</dbReference>
<organism evidence="2 3">
    <name type="scientific">Parerythrobacter jejuensis</name>
    <dbReference type="NCBI Taxonomy" id="795812"/>
    <lineage>
        <taxon>Bacteria</taxon>
        <taxon>Pseudomonadati</taxon>
        <taxon>Pseudomonadota</taxon>
        <taxon>Alphaproteobacteria</taxon>
        <taxon>Sphingomonadales</taxon>
        <taxon>Erythrobacteraceae</taxon>
        <taxon>Parerythrobacter</taxon>
    </lineage>
</organism>
<reference evidence="2 3" key="1">
    <citation type="submission" date="2019-12" db="EMBL/GenBank/DDBJ databases">
        <title>Genomic-based taxomic classification of the family Erythrobacteraceae.</title>
        <authorList>
            <person name="Xu L."/>
        </authorList>
    </citation>
    <scope>NUCLEOTIDE SEQUENCE [LARGE SCALE GENOMIC DNA]</scope>
    <source>
        <strain evidence="2 3">JCM 16677</strain>
    </source>
</reference>
<sequence>MSDEFGKEMPASSEAVSAPAKRPYTAPVLHSLDASETRTGPKTFTQEILTLFTPS</sequence>
<gene>
    <name evidence="2" type="ORF">GRI94_09205</name>
</gene>
<proteinExistence type="predicted"/>
<evidence type="ECO:0000313" key="2">
    <source>
        <dbReference type="EMBL" id="MXP31999.1"/>
    </source>
</evidence>
<dbReference type="Proteomes" id="UP000446786">
    <property type="component" value="Unassembled WGS sequence"/>
</dbReference>
<feature type="region of interest" description="Disordered" evidence="1">
    <location>
        <begin position="1"/>
        <end position="24"/>
    </location>
</feature>
<keyword evidence="3" id="KW-1185">Reference proteome</keyword>
<evidence type="ECO:0000256" key="1">
    <source>
        <dbReference type="SAM" id="MobiDB-lite"/>
    </source>
</evidence>
<dbReference type="RefSeq" id="WP_160779385.1">
    <property type="nucleotide sequence ID" value="NZ_BAAAZF010000001.1"/>
</dbReference>
<protein>
    <submittedName>
        <fullName evidence="2">Uncharacterized protein</fullName>
    </submittedName>
</protein>
<comment type="caution">
    <text evidence="2">The sequence shown here is derived from an EMBL/GenBank/DDBJ whole genome shotgun (WGS) entry which is preliminary data.</text>
</comment>
<name>A0A845AR89_9SPHN</name>
<accession>A0A845AR89</accession>
<evidence type="ECO:0000313" key="3">
    <source>
        <dbReference type="Proteomes" id="UP000446786"/>
    </source>
</evidence>